<name>A0A972K3N6_9BACL</name>
<organism evidence="2 3">
    <name type="scientific">Paenibacillus foliorum</name>
    <dbReference type="NCBI Taxonomy" id="2654974"/>
    <lineage>
        <taxon>Bacteria</taxon>
        <taxon>Bacillati</taxon>
        <taxon>Bacillota</taxon>
        <taxon>Bacilli</taxon>
        <taxon>Bacillales</taxon>
        <taxon>Paenibacillaceae</taxon>
        <taxon>Paenibacillus</taxon>
    </lineage>
</organism>
<dbReference type="RefSeq" id="WP_171653325.1">
    <property type="nucleotide sequence ID" value="NZ_WHOD01000067.1"/>
</dbReference>
<evidence type="ECO:0008006" key="4">
    <source>
        <dbReference type="Google" id="ProtNLM"/>
    </source>
</evidence>
<dbReference type="Proteomes" id="UP000641588">
    <property type="component" value="Unassembled WGS sequence"/>
</dbReference>
<comment type="caution">
    <text evidence="2">The sequence shown here is derived from an EMBL/GenBank/DDBJ whole genome shotgun (WGS) entry which is preliminary data.</text>
</comment>
<evidence type="ECO:0000313" key="2">
    <source>
        <dbReference type="EMBL" id="NOU95122.1"/>
    </source>
</evidence>
<proteinExistence type="predicted"/>
<feature type="compositionally biased region" description="Basic and acidic residues" evidence="1">
    <location>
        <begin position="101"/>
        <end position="111"/>
    </location>
</feature>
<evidence type="ECO:0000313" key="3">
    <source>
        <dbReference type="Proteomes" id="UP000641588"/>
    </source>
</evidence>
<accession>A0A972K3N6</accession>
<gene>
    <name evidence="2" type="ORF">GC093_18100</name>
</gene>
<protein>
    <recommendedName>
        <fullName evidence="4">Lipoprotein</fullName>
    </recommendedName>
</protein>
<evidence type="ECO:0000256" key="1">
    <source>
        <dbReference type="SAM" id="MobiDB-lite"/>
    </source>
</evidence>
<feature type="region of interest" description="Disordered" evidence="1">
    <location>
        <begin position="29"/>
        <end position="136"/>
    </location>
</feature>
<reference evidence="2" key="1">
    <citation type="submission" date="2019-10" db="EMBL/GenBank/DDBJ databases">
        <title>Description of Paenibacillus glebae sp. nov.</title>
        <authorList>
            <person name="Carlier A."/>
            <person name="Qi S."/>
        </authorList>
    </citation>
    <scope>NUCLEOTIDE SEQUENCE</scope>
    <source>
        <strain evidence="2">LMG 31456</strain>
    </source>
</reference>
<keyword evidence="3" id="KW-1185">Reference proteome</keyword>
<dbReference type="EMBL" id="WHOD01000067">
    <property type="protein sequence ID" value="NOU95122.1"/>
    <property type="molecule type" value="Genomic_DNA"/>
</dbReference>
<dbReference type="AlphaFoldDB" id="A0A972K3N6"/>
<sequence length="252" mass="27423">MSKRIYGIAAIIAGLLVITGCYDQTKPSELSQVPVNESKAKVEPVAPATVTDPQAALKQPDASPPVSTDKSADNVKPADASKTPPPTEASKQKEAVAQLQDEQKKAGKTEDSNTGNMAEVPSEGSQPTKQEDKKEDNAAITVETIKGKYNGQLLQQKDYYVGKLQSQLNQAIEAKKSGQSNTDIFNSYSQKAGALQEESQAKLNQLLLQMKNELLEQNLPTDSVNEFRATFYTEVDRVRKSFTDQAQGQFAK</sequence>
<dbReference type="PROSITE" id="PS51257">
    <property type="entry name" value="PROKAR_LIPOPROTEIN"/>
    <property type="match status" value="1"/>
</dbReference>